<dbReference type="SUPFAM" id="SSF46689">
    <property type="entry name" value="Homeodomain-like"/>
    <property type="match status" value="2"/>
</dbReference>
<feature type="domain" description="HTH araC/xylS-type" evidence="9">
    <location>
        <begin position="350"/>
        <end position="448"/>
    </location>
</feature>
<dbReference type="InterPro" id="IPR051552">
    <property type="entry name" value="HptR"/>
</dbReference>
<dbReference type="InterPro" id="IPR009057">
    <property type="entry name" value="Homeodomain-like_sf"/>
</dbReference>
<dbReference type="PRINTS" id="PR00032">
    <property type="entry name" value="HTHARAC"/>
</dbReference>
<dbReference type="GO" id="GO:0003700">
    <property type="term" value="F:DNA-binding transcription factor activity"/>
    <property type="evidence" value="ECO:0007669"/>
    <property type="project" value="InterPro"/>
</dbReference>
<dbReference type="PROSITE" id="PS01124">
    <property type="entry name" value="HTH_ARAC_FAMILY_2"/>
    <property type="match status" value="1"/>
</dbReference>
<dbReference type="OrthoDB" id="342399at2"/>
<dbReference type="CDD" id="cd17536">
    <property type="entry name" value="REC_YesN-like"/>
    <property type="match status" value="1"/>
</dbReference>
<dbReference type="Pfam" id="PF00072">
    <property type="entry name" value="Response_reg"/>
    <property type="match status" value="1"/>
</dbReference>
<dbReference type="InterPro" id="IPR001789">
    <property type="entry name" value="Sig_transdc_resp-reg_receiver"/>
</dbReference>
<evidence type="ECO:0000259" key="9">
    <source>
        <dbReference type="PROSITE" id="PS01124"/>
    </source>
</evidence>
<evidence type="ECO:0000313" key="12">
    <source>
        <dbReference type="Proteomes" id="UP000266482"/>
    </source>
</evidence>
<organism evidence="11 12">
    <name type="scientific">Paenibacillus nanensis</name>
    <dbReference type="NCBI Taxonomy" id="393251"/>
    <lineage>
        <taxon>Bacteria</taxon>
        <taxon>Bacillati</taxon>
        <taxon>Bacillota</taxon>
        <taxon>Bacilli</taxon>
        <taxon>Bacillales</taxon>
        <taxon>Paenibacillaceae</taxon>
        <taxon>Paenibacillus</taxon>
    </lineage>
</organism>
<dbReference type="Gene3D" id="1.10.10.60">
    <property type="entry name" value="Homeodomain-like"/>
    <property type="match status" value="2"/>
</dbReference>
<dbReference type="SUPFAM" id="SSF52172">
    <property type="entry name" value="CheY-like"/>
    <property type="match status" value="1"/>
</dbReference>
<dbReference type="PROSITE" id="PS50110">
    <property type="entry name" value="RESPONSE_REGULATORY"/>
    <property type="match status" value="1"/>
</dbReference>
<comment type="caution">
    <text evidence="11">The sequence shown here is derived from an EMBL/GenBank/DDBJ whole genome shotgun (WGS) entry which is preliminary data.</text>
</comment>
<proteinExistence type="predicted"/>
<feature type="modified residue" description="4-aspartylphosphate" evidence="8">
    <location>
        <position position="54"/>
    </location>
</feature>
<keyword evidence="4" id="KW-0902">Two-component regulatory system</keyword>
<dbReference type="Pfam" id="PF12833">
    <property type="entry name" value="HTH_18"/>
    <property type="match status" value="1"/>
</dbReference>
<keyword evidence="7" id="KW-0804">Transcription</keyword>
<dbReference type="InterPro" id="IPR011006">
    <property type="entry name" value="CheY-like_superfamily"/>
</dbReference>
<evidence type="ECO:0000256" key="2">
    <source>
        <dbReference type="ARBA" id="ARBA00022490"/>
    </source>
</evidence>
<evidence type="ECO:0000256" key="1">
    <source>
        <dbReference type="ARBA" id="ARBA00004496"/>
    </source>
</evidence>
<dbReference type="SMART" id="SM00342">
    <property type="entry name" value="HTH_ARAC"/>
    <property type="match status" value="1"/>
</dbReference>
<keyword evidence="2" id="KW-0963">Cytoplasm</keyword>
<dbReference type="InterPro" id="IPR018062">
    <property type="entry name" value="HTH_AraC-typ_CS"/>
</dbReference>
<protein>
    <submittedName>
        <fullName evidence="11">Response regulator</fullName>
    </submittedName>
</protein>
<keyword evidence="6" id="KW-0238">DNA-binding</keyword>
<dbReference type="EMBL" id="QXQA01000002">
    <property type="protein sequence ID" value="RIX59526.1"/>
    <property type="molecule type" value="Genomic_DNA"/>
</dbReference>
<keyword evidence="3 8" id="KW-0597">Phosphoprotein</keyword>
<accession>A0A3A1VIS8</accession>
<evidence type="ECO:0000313" key="11">
    <source>
        <dbReference type="EMBL" id="RIX59526.1"/>
    </source>
</evidence>
<name>A0A3A1VIS8_9BACL</name>
<dbReference type="AlphaFoldDB" id="A0A3A1VIS8"/>
<dbReference type="PANTHER" id="PTHR42713:SF3">
    <property type="entry name" value="TRANSCRIPTIONAL REGULATORY PROTEIN HPTR"/>
    <property type="match status" value="1"/>
</dbReference>
<reference evidence="11 12" key="1">
    <citation type="submission" date="2018-09" db="EMBL/GenBank/DDBJ databases">
        <title>Paenibacillus aracenensis nov. sp. isolated from a cave in southern Spain.</title>
        <authorList>
            <person name="Jurado V."/>
            <person name="Gutierrez-Patricio S."/>
            <person name="Gonzalez-Pimentel J.L."/>
            <person name="Miller A.Z."/>
            <person name="Laiz L."/>
            <person name="Saiz-Jimenez C."/>
        </authorList>
    </citation>
    <scope>NUCLEOTIDE SEQUENCE [LARGE SCALE GENOMIC DNA]</scope>
    <source>
        <strain evidence="11 12">DSM 22867</strain>
    </source>
</reference>
<dbReference type="Gene3D" id="3.40.50.2300">
    <property type="match status" value="1"/>
</dbReference>
<feature type="domain" description="Response regulatory" evidence="10">
    <location>
        <begin position="2"/>
        <end position="119"/>
    </location>
</feature>
<dbReference type="GO" id="GO:0000160">
    <property type="term" value="P:phosphorelay signal transduction system"/>
    <property type="evidence" value="ECO:0007669"/>
    <property type="project" value="UniProtKB-KW"/>
</dbReference>
<dbReference type="PROSITE" id="PS00041">
    <property type="entry name" value="HTH_ARAC_FAMILY_1"/>
    <property type="match status" value="1"/>
</dbReference>
<keyword evidence="5" id="KW-0805">Transcription regulation</keyword>
<evidence type="ECO:0000256" key="4">
    <source>
        <dbReference type="ARBA" id="ARBA00023012"/>
    </source>
</evidence>
<evidence type="ECO:0000256" key="7">
    <source>
        <dbReference type="ARBA" id="ARBA00023163"/>
    </source>
</evidence>
<dbReference type="RefSeq" id="WP_119598357.1">
    <property type="nucleotide sequence ID" value="NZ_QXQA01000002.1"/>
</dbReference>
<evidence type="ECO:0000256" key="8">
    <source>
        <dbReference type="PROSITE-ProRule" id="PRU00169"/>
    </source>
</evidence>
<gene>
    <name evidence="11" type="ORF">D3P08_05125</name>
</gene>
<comment type="subcellular location">
    <subcellularLocation>
        <location evidence="1">Cytoplasm</location>
    </subcellularLocation>
</comment>
<dbReference type="SMART" id="SM00448">
    <property type="entry name" value="REC"/>
    <property type="match status" value="1"/>
</dbReference>
<dbReference type="InterPro" id="IPR020449">
    <property type="entry name" value="Tscrpt_reg_AraC-type_HTH"/>
</dbReference>
<sequence>MRLLIVDDGHYIVEYLKHLLDWNSFGIGQIETSTNSVEAKDMLSRNHYDILITDIRMPEVSGIDLLEHIHACHLKTKVVFLSGYSQFDYAQKGIRLGILDYILKPVDKEDMEKAMEQVVKAVRAQAPPAKPVDWSNFDGLGFLLSVLSEGSGTDKEYKLYADLLEKEQFRFFRMTERKEIDEATIRDLAGEFECFVWSAESMLAGAVPESAYEAIAGRMNDIVFSEPFRFAHRNSVRHLFYPFFYNENVSVGDFAWLRDAEPFPKAVEKEQLRRQMLKKFAQLDARIKKLTYLIELLYFLYGTDGTLTSNEAARFMFSKLRDPDGALQAIAESLSQCEKNKKLSNDTIIRRVQAYIDTNLSDCLSLDELGEHVHLHPVYLSKLYKQATGENLSSYIAMKRLEKASRLLTESCLHVADIAQLVGYKKPQYFIKLFKDEFGITPQQYRKQRR</sequence>
<dbReference type="GO" id="GO:0043565">
    <property type="term" value="F:sequence-specific DNA binding"/>
    <property type="evidence" value="ECO:0007669"/>
    <property type="project" value="InterPro"/>
</dbReference>
<evidence type="ECO:0000256" key="6">
    <source>
        <dbReference type="ARBA" id="ARBA00023125"/>
    </source>
</evidence>
<dbReference type="Proteomes" id="UP000266482">
    <property type="component" value="Unassembled WGS sequence"/>
</dbReference>
<evidence type="ECO:0000256" key="5">
    <source>
        <dbReference type="ARBA" id="ARBA00023015"/>
    </source>
</evidence>
<dbReference type="PANTHER" id="PTHR42713">
    <property type="entry name" value="HISTIDINE KINASE-RELATED"/>
    <property type="match status" value="1"/>
</dbReference>
<dbReference type="GO" id="GO:0005737">
    <property type="term" value="C:cytoplasm"/>
    <property type="evidence" value="ECO:0007669"/>
    <property type="project" value="UniProtKB-SubCell"/>
</dbReference>
<dbReference type="InterPro" id="IPR018060">
    <property type="entry name" value="HTH_AraC"/>
</dbReference>
<evidence type="ECO:0000256" key="3">
    <source>
        <dbReference type="ARBA" id="ARBA00022553"/>
    </source>
</evidence>
<keyword evidence="12" id="KW-1185">Reference proteome</keyword>
<evidence type="ECO:0000259" key="10">
    <source>
        <dbReference type="PROSITE" id="PS50110"/>
    </source>
</evidence>